<feature type="transmembrane region" description="Helical" evidence="3">
    <location>
        <begin position="117"/>
        <end position="142"/>
    </location>
</feature>
<dbReference type="GO" id="GO:0015920">
    <property type="term" value="P:lipopolysaccharide transport"/>
    <property type="evidence" value="ECO:0007669"/>
    <property type="project" value="TreeGrafter"/>
</dbReference>
<feature type="transmembrane region" description="Helical" evidence="3">
    <location>
        <begin position="162"/>
        <end position="183"/>
    </location>
</feature>
<name>A0A9W6LTH3_9HYPH</name>
<feature type="transmembrane region" description="Helical" evidence="3">
    <location>
        <begin position="45"/>
        <end position="66"/>
    </location>
</feature>
<evidence type="ECO:0000313" key="5">
    <source>
        <dbReference type="Proteomes" id="UP001144323"/>
    </source>
</evidence>
<dbReference type="GO" id="GO:0140359">
    <property type="term" value="F:ABC-type transporter activity"/>
    <property type="evidence" value="ECO:0007669"/>
    <property type="project" value="InterPro"/>
</dbReference>
<gene>
    <name evidence="4" type="primary">rkpT2</name>
    <name evidence="4" type="ORF">LMG27198_36350</name>
</gene>
<keyword evidence="5" id="KW-1185">Reference proteome</keyword>
<dbReference type="EMBL" id="BSEC01000001">
    <property type="protein sequence ID" value="GLI94643.1"/>
    <property type="molecule type" value="Genomic_DNA"/>
</dbReference>
<evidence type="ECO:0000256" key="1">
    <source>
        <dbReference type="ARBA" id="ARBA00007783"/>
    </source>
</evidence>
<comment type="caution">
    <text evidence="4">The sequence shown here is derived from an EMBL/GenBank/DDBJ whole genome shotgun (WGS) entry which is preliminary data.</text>
</comment>
<dbReference type="RefSeq" id="WP_281804761.1">
    <property type="nucleotide sequence ID" value="NZ_BSEC01000001.1"/>
</dbReference>
<dbReference type="InterPro" id="IPR000412">
    <property type="entry name" value="ABC_2_transport"/>
</dbReference>
<dbReference type="GO" id="GO:0043190">
    <property type="term" value="C:ATP-binding cassette (ABC) transporter complex"/>
    <property type="evidence" value="ECO:0007669"/>
    <property type="project" value="InterPro"/>
</dbReference>
<evidence type="ECO:0000256" key="3">
    <source>
        <dbReference type="SAM" id="Phobius"/>
    </source>
</evidence>
<evidence type="ECO:0000256" key="2">
    <source>
        <dbReference type="ARBA" id="ARBA00022448"/>
    </source>
</evidence>
<dbReference type="PRINTS" id="PR00164">
    <property type="entry name" value="ABC2TRNSPORT"/>
</dbReference>
<feature type="transmembrane region" description="Helical" evidence="3">
    <location>
        <begin position="78"/>
        <end position="96"/>
    </location>
</feature>
<keyword evidence="3" id="KW-0472">Membrane</keyword>
<evidence type="ECO:0000313" key="4">
    <source>
        <dbReference type="EMBL" id="GLI94643.1"/>
    </source>
</evidence>
<proteinExistence type="inferred from homology"/>
<feature type="transmembrane region" description="Helical" evidence="3">
    <location>
        <begin position="190"/>
        <end position="208"/>
    </location>
</feature>
<reference evidence="4" key="1">
    <citation type="journal article" date="2023" name="Int. J. Syst. Evol. Microbiol.">
        <title>Methylocystis iwaonis sp. nov., a type II methane-oxidizing bacterium from surface soil of a rice paddy field in Japan, and emended description of the genus Methylocystis (ex Whittenbury et al. 1970) Bowman et al. 1993.</title>
        <authorList>
            <person name="Kaise H."/>
            <person name="Sawadogo J.B."/>
            <person name="Alam M.S."/>
            <person name="Ueno C."/>
            <person name="Dianou D."/>
            <person name="Shinjo R."/>
            <person name="Asakawa S."/>
        </authorList>
    </citation>
    <scope>NUCLEOTIDE SEQUENCE</scope>
    <source>
        <strain evidence="4">LMG27198</strain>
    </source>
</reference>
<protein>
    <submittedName>
        <fullName evidence="4">Transport permease protein</fullName>
    </submittedName>
</protein>
<keyword evidence="2" id="KW-0813">Transport</keyword>
<dbReference type="PANTHER" id="PTHR30413">
    <property type="entry name" value="INNER MEMBRANE TRANSPORT PERMEASE"/>
    <property type="match status" value="1"/>
</dbReference>
<sequence length="273" mass="30248">MSTTEPLTQFGRAQGFRAKLQTTARLIGVVLLQDMRTRYGGRNHFGYLAGVALPMLHMSVLTGFYYLRTLMAPVGDSVALFAATGVAPYLLCLYPARQMCGAINENRQLLNIPMLQTLHLIVSRAILEFLSAIVALLLFIGFLQFLEADLWPHDLVEAAKAIGAAIFLGVGLGFFNLVMTALVGHFYQMAFTFLIIGLYITAGVYFPVWNMPEELRDYAVFNPILQLVEWLRSAYYTSYDGDAINRTLVIGVGATALTLGLLGERFLRGKFLS</sequence>
<keyword evidence="3" id="KW-0812">Transmembrane</keyword>
<dbReference type="PANTHER" id="PTHR30413:SF10">
    <property type="entry name" value="CAPSULE POLYSACCHARIDE EXPORT INNER-MEMBRANE PROTEIN CTRC"/>
    <property type="match status" value="1"/>
</dbReference>
<accession>A0A9W6LTH3</accession>
<keyword evidence="3" id="KW-1133">Transmembrane helix</keyword>
<organism evidence="4 5">
    <name type="scientific">Methylocystis echinoides</name>
    <dbReference type="NCBI Taxonomy" id="29468"/>
    <lineage>
        <taxon>Bacteria</taxon>
        <taxon>Pseudomonadati</taxon>
        <taxon>Pseudomonadota</taxon>
        <taxon>Alphaproteobacteria</taxon>
        <taxon>Hyphomicrobiales</taxon>
        <taxon>Methylocystaceae</taxon>
        <taxon>Methylocystis</taxon>
    </lineage>
</organism>
<comment type="similarity">
    <text evidence="1">Belongs to the ABC-2 integral membrane protein family.</text>
</comment>
<dbReference type="AlphaFoldDB" id="A0A9W6LTH3"/>
<dbReference type="Proteomes" id="UP001144323">
    <property type="component" value="Unassembled WGS sequence"/>
</dbReference>
<feature type="transmembrane region" description="Helical" evidence="3">
    <location>
        <begin position="243"/>
        <end position="263"/>
    </location>
</feature>